<gene>
    <name evidence="1" type="ORF">PUN28_009676</name>
</gene>
<sequence>MSEAFVFRIRLFQRETAPGQFPASAKLKSPRLTFFKVLFFSCAKNFSKRTRKKKKKKEKKICEKRSSRLDIPLSYRPPHILHLHILPPTLFSSFLIPCIKLAPSGVFFAIFHCEKFQIAEINERRLLRGYIRPFERTPSEEQTRTFINKSIATKITYQKNTHIKEYSLTWLRNTVMKYACKQLFAH</sequence>
<evidence type="ECO:0000313" key="1">
    <source>
        <dbReference type="EMBL" id="KAL0119249.1"/>
    </source>
</evidence>
<keyword evidence="2" id="KW-1185">Reference proteome</keyword>
<accession>A0AAW2FX24</accession>
<dbReference type="AlphaFoldDB" id="A0AAW2FX24"/>
<evidence type="ECO:0000313" key="2">
    <source>
        <dbReference type="Proteomes" id="UP001430953"/>
    </source>
</evidence>
<protein>
    <submittedName>
        <fullName evidence="1">Uncharacterized protein</fullName>
    </submittedName>
</protein>
<organism evidence="1 2">
    <name type="scientific">Cardiocondyla obscurior</name>
    <dbReference type="NCBI Taxonomy" id="286306"/>
    <lineage>
        <taxon>Eukaryota</taxon>
        <taxon>Metazoa</taxon>
        <taxon>Ecdysozoa</taxon>
        <taxon>Arthropoda</taxon>
        <taxon>Hexapoda</taxon>
        <taxon>Insecta</taxon>
        <taxon>Pterygota</taxon>
        <taxon>Neoptera</taxon>
        <taxon>Endopterygota</taxon>
        <taxon>Hymenoptera</taxon>
        <taxon>Apocrita</taxon>
        <taxon>Aculeata</taxon>
        <taxon>Formicoidea</taxon>
        <taxon>Formicidae</taxon>
        <taxon>Myrmicinae</taxon>
        <taxon>Cardiocondyla</taxon>
    </lineage>
</organism>
<dbReference type="EMBL" id="JADYXP020000008">
    <property type="protein sequence ID" value="KAL0119249.1"/>
    <property type="molecule type" value="Genomic_DNA"/>
</dbReference>
<proteinExistence type="predicted"/>
<reference evidence="1 2" key="1">
    <citation type="submission" date="2023-03" db="EMBL/GenBank/DDBJ databases">
        <title>High recombination rates correlate with genetic variation in Cardiocondyla obscurior ants.</title>
        <authorList>
            <person name="Errbii M."/>
        </authorList>
    </citation>
    <scope>NUCLEOTIDE SEQUENCE [LARGE SCALE GENOMIC DNA]</scope>
    <source>
        <strain evidence="1">Alpha-2009</strain>
        <tissue evidence="1">Whole body</tissue>
    </source>
</reference>
<comment type="caution">
    <text evidence="1">The sequence shown here is derived from an EMBL/GenBank/DDBJ whole genome shotgun (WGS) entry which is preliminary data.</text>
</comment>
<dbReference type="Proteomes" id="UP001430953">
    <property type="component" value="Unassembled WGS sequence"/>
</dbReference>
<name>A0AAW2FX24_9HYME</name>